<protein>
    <submittedName>
        <fullName evidence="2">Uncharacterized protein</fullName>
    </submittedName>
</protein>
<evidence type="ECO:0000313" key="2">
    <source>
        <dbReference type="EMBL" id="SMP23505.1"/>
    </source>
</evidence>
<keyword evidence="1" id="KW-0812">Transmembrane</keyword>
<evidence type="ECO:0000313" key="3">
    <source>
        <dbReference type="Proteomes" id="UP001157961"/>
    </source>
</evidence>
<comment type="caution">
    <text evidence="2">The sequence shown here is derived from an EMBL/GenBank/DDBJ whole genome shotgun (WGS) entry which is preliminary data.</text>
</comment>
<dbReference type="RefSeq" id="WP_283426315.1">
    <property type="nucleotide sequence ID" value="NZ_FXTY01000004.1"/>
</dbReference>
<sequence length="131" mass="14091">MSEIPKWVRPTAIVAALFGALTVFSGGMVLFGNSAAKAAAGDAVPLVLWFNFLAGFAYILGAFALVFSTTWGLRASWVIGIGTFLIFTILIAMALNGTAFEWRTIGAMSLRSGFWLAIAIALTKRVRKRTQ</sequence>
<feature type="transmembrane region" description="Helical" evidence="1">
    <location>
        <begin position="43"/>
        <end position="68"/>
    </location>
</feature>
<keyword evidence="3" id="KW-1185">Reference proteome</keyword>
<accession>A0ABY1P0P7</accession>
<evidence type="ECO:0000256" key="1">
    <source>
        <dbReference type="SAM" id="Phobius"/>
    </source>
</evidence>
<gene>
    <name evidence="2" type="ORF">SAMN06265373_104375</name>
</gene>
<reference evidence="2 3" key="1">
    <citation type="submission" date="2017-05" db="EMBL/GenBank/DDBJ databases">
        <authorList>
            <person name="Varghese N."/>
            <person name="Submissions S."/>
        </authorList>
    </citation>
    <scope>NUCLEOTIDE SEQUENCE [LARGE SCALE GENOMIC DNA]</scope>
    <source>
        <strain evidence="2 3">DSM 29734</strain>
    </source>
</reference>
<keyword evidence="1" id="KW-1133">Transmembrane helix</keyword>
<name>A0ABY1P0P7_9RHOB</name>
<feature type="transmembrane region" description="Helical" evidence="1">
    <location>
        <begin position="12"/>
        <end position="31"/>
    </location>
</feature>
<dbReference type="Proteomes" id="UP001157961">
    <property type="component" value="Unassembled WGS sequence"/>
</dbReference>
<proteinExistence type="predicted"/>
<dbReference type="EMBL" id="FXTY01000004">
    <property type="protein sequence ID" value="SMP23505.1"/>
    <property type="molecule type" value="Genomic_DNA"/>
</dbReference>
<feature type="transmembrane region" description="Helical" evidence="1">
    <location>
        <begin position="102"/>
        <end position="122"/>
    </location>
</feature>
<feature type="transmembrane region" description="Helical" evidence="1">
    <location>
        <begin position="75"/>
        <end position="96"/>
    </location>
</feature>
<keyword evidence="1" id="KW-0472">Membrane</keyword>
<organism evidence="2 3">
    <name type="scientific">Shimia sagamensis</name>
    <dbReference type="NCBI Taxonomy" id="1566352"/>
    <lineage>
        <taxon>Bacteria</taxon>
        <taxon>Pseudomonadati</taxon>
        <taxon>Pseudomonadota</taxon>
        <taxon>Alphaproteobacteria</taxon>
        <taxon>Rhodobacterales</taxon>
        <taxon>Roseobacteraceae</taxon>
    </lineage>
</organism>